<comment type="caution">
    <text evidence="1">The sequence shown here is derived from an EMBL/GenBank/DDBJ whole genome shotgun (WGS) entry which is preliminary data.</text>
</comment>
<evidence type="ECO:0000313" key="1">
    <source>
        <dbReference type="EMBL" id="VDI68967.1"/>
    </source>
</evidence>
<dbReference type="EMBL" id="UYJE01008973">
    <property type="protein sequence ID" value="VDI68967.1"/>
    <property type="molecule type" value="Genomic_DNA"/>
</dbReference>
<protein>
    <submittedName>
        <fullName evidence="1">Uncharacterized protein</fullName>
    </submittedName>
</protein>
<proteinExistence type="predicted"/>
<dbReference type="Proteomes" id="UP000596742">
    <property type="component" value="Unassembled WGS sequence"/>
</dbReference>
<dbReference type="AlphaFoldDB" id="A0A8B6GTT6"/>
<gene>
    <name evidence="1" type="ORF">MGAL_10B063517</name>
</gene>
<evidence type="ECO:0000313" key="2">
    <source>
        <dbReference type="Proteomes" id="UP000596742"/>
    </source>
</evidence>
<dbReference type="Gene3D" id="2.120.10.30">
    <property type="entry name" value="TolB, C-terminal domain"/>
    <property type="match status" value="1"/>
</dbReference>
<name>A0A8B6GTT6_MYTGA</name>
<dbReference type="SUPFAM" id="SSF101898">
    <property type="entry name" value="NHL repeat"/>
    <property type="match status" value="1"/>
</dbReference>
<accession>A0A8B6GTT6</accession>
<dbReference type="OrthoDB" id="7334489at2759"/>
<sequence length="281" mass="32014">MVFFSHSENTTTEESFTQAQTPVKYNLPVSVSLRQRIRIRGYRDLFITSCIKIGNTLMFTDNNNDRLIICNSDGTDIHDIPLPYKPYYITEIDSNTVAVSNRYPSTIMIINISTRSVTSTIENRFGGLYKGISYNDNNLYVVIKTRILVMDLRGNVLRTISVPTRGTTDITIDRDRLVCTDTRSIYCYSLDGTLIWITKKDYNTDTFRRVTTDNKGNVYATNTGGDTVEVIYDKGQHQGKLLTLANGIIGPYGIFFDKRENILLVCSHRYGVGWLFDVKDK</sequence>
<organism evidence="1 2">
    <name type="scientific">Mytilus galloprovincialis</name>
    <name type="common">Mediterranean mussel</name>
    <dbReference type="NCBI Taxonomy" id="29158"/>
    <lineage>
        <taxon>Eukaryota</taxon>
        <taxon>Metazoa</taxon>
        <taxon>Spiralia</taxon>
        <taxon>Lophotrochozoa</taxon>
        <taxon>Mollusca</taxon>
        <taxon>Bivalvia</taxon>
        <taxon>Autobranchia</taxon>
        <taxon>Pteriomorphia</taxon>
        <taxon>Mytilida</taxon>
        <taxon>Mytiloidea</taxon>
        <taxon>Mytilidae</taxon>
        <taxon>Mytilinae</taxon>
        <taxon>Mytilus</taxon>
    </lineage>
</organism>
<keyword evidence="2" id="KW-1185">Reference proteome</keyword>
<dbReference type="InterPro" id="IPR011042">
    <property type="entry name" value="6-blade_b-propeller_TolB-like"/>
</dbReference>
<reference evidence="1" key="1">
    <citation type="submission" date="2018-11" db="EMBL/GenBank/DDBJ databases">
        <authorList>
            <person name="Alioto T."/>
            <person name="Alioto T."/>
        </authorList>
    </citation>
    <scope>NUCLEOTIDE SEQUENCE</scope>
</reference>